<dbReference type="PROSITE" id="PS51186">
    <property type="entry name" value="GNAT"/>
    <property type="match status" value="1"/>
</dbReference>
<dbReference type="Pfam" id="PF00583">
    <property type="entry name" value="Acetyltransf_1"/>
    <property type="match status" value="1"/>
</dbReference>
<dbReference type="Gene3D" id="3.40.630.30">
    <property type="match status" value="1"/>
</dbReference>
<proteinExistence type="predicted"/>
<dbReference type="SUPFAM" id="SSF55729">
    <property type="entry name" value="Acyl-CoA N-acyltransferases (Nat)"/>
    <property type="match status" value="1"/>
</dbReference>
<protein>
    <recommendedName>
        <fullName evidence="1">N-acetyltransferase domain-containing protein</fullName>
    </recommendedName>
</protein>
<evidence type="ECO:0000313" key="2">
    <source>
        <dbReference type="EMBL" id="GAH10176.1"/>
    </source>
</evidence>
<dbReference type="AlphaFoldDB" id="X1CP14"/>
<dbReference type="CDD" id="cd04301">
    <property type="entry name" value="NAT_SF"/>
    <property type="match status" value="1"/>
</dbReference>
<reference evidence="2" key="1">
    <citation type="journal article" date="2014" name="Front. Microbiol.">
        <title>High frequency of phylogenetically diverse reductive dehalogenase-homologous genes in deep subseafloor sedimentary metagenomes.</title>
        <authorList>
            <person name="Kawai M."/>
            <person name="Futagami T."/>
            <person name="Toyoda A."/>
            <person name="Takaki Y."/>
            <person name="Nishi S."/>
            <person name="Hori S."/>
            <person name="Arai W."/>
            <person name="Tsubouchi T."/>
            <person name="Morono Y."/>
            <person name="Uchiyama I."/>
            <person name="Ito T."/>
            <person name="Fujiyama A."/>
            <person name="Inagaki F."/>
            <person name="Takami H."/>
        </authorList>
    </citation>
    <scope>NUCLEOTIDE SEQUENCE</scope>
    <source>
        <strain evidence="2">Expedition CK06-06</strain>
    </source>
</reference>
<feature type="domain" description="N-acetyltransferase" evidence="1">
    <location>
        <begin position="1"/>
        <end position="117"/>
    </location>
</feature>
<dbReference type="InterPro" id="IPR016181">
    <property type="entry name" value="Acyl_CoA_acyltransferase"/>
</dbReference>
<dbReference type="EMBL" id="BART01035023">
    <property type="protein sequence ID" value="GAH10176.1"/>
    <property type="molecule type" value="Genomic_DNA"/>
</dbReference>
<dbReference type="GO" id="GO:0016747">
    <property type="term" value="F:acyltransferase activity, transferring groups other than amino-acyl groups"/>
    <property type="evidence" value="ECO:0007669"/>
    <property type="project" value="InterPro"/>
</dbReference>
<evidence type="ECO:0000259" key="1">
    <source>
        <dbReference type="PROSITE" id="PS51186"/>
    </source>
</evidence>
<gene>
    <name evidence="2" type="ORF">S01H4_59659</name>
</gene>
<sequence>SQHWIVTTKGKLIGAARLSIHDRLEAIPDIDWFGDDAQNFGLPVVSFNRLVVDQEYRGRGIARQLDGIRLADAEKRGAKHVAVIAVKPSRVDALQALGFHILKELPKGHGLMVPETPHSTMLYTYPQNA</sequence>
<comment type="caution">
    <text evidence="2">The sequence shown here is derived from an EMBL/GenBank/DDBJ whole genome shotgun (WGS) entry which is preliminary data.</text>
</comment>
<feature type="non-terminal residue" evidence="2">
    <location>
        <position position="1"/>
    </location>
</feature>
<organism evidence="2">
    <name type="scientific">marine sediment metagenome</name>
    <dbReference type="NCBI Taxonomy" id="412755"/>
    <lineage>
        <taxon>unclassified sequences</taxon>
        <taxon>metagenomes</taxon>
        <taxon>ecological metagenomes</taxon>
    </lineage>
</organism>
<accession>X1CP14</accession>
<name>X1CP14_9ZZZZ</name>
<dbReference type="InterPro" id="IPR000182">
    <property type="entry name" value="GNAT_dom"/>
</dbReference>